<proteinExistence type="predicted"/>
<dbReference type="OrthoDB" id="3497702at2759"/>
<name>A0A9W8YBB1_9PLEO</name>
<evidence type="ECO:0000313" key="3">
    <source>
        <dbReference type="Proteomes" id="UP001140560"/>
    </source>
</evidence>
<protein>
    <submittedName>
        <fullName evidence="2">Uncharacterized protein</fullName>
    </submittedName>
</protein>
<feature type="signal peptide" evidence="1">
    <location>
        <begin position="1"/>
        <end position="18"/>
    </location>
</feature>
<keyword evidence="3" id="KW-1185">Reference proteome</keyword>
<accession>A0A9W8YBB1</accession>
<reference evidence="2" key="1">
    <citation type="submission" date="2022-10" db="EMBL/GenBank/DDBJ databases">
        <title>Tapping the CABI collections for fungal endophytes: first genome assemblies for Collariella, Neodidymelliopsis, Ascochyta clinopodiicola, Didymella pomorum, Didymosphaeria variabile, Neocosmospora piperis and Neocucurbitaria cava.</title>
        <authorList>
            <person name="Hill R."/>
        </authorList>
    </citation>
    <scope>NUCLEOTIDE SEQUENCE</scope>
    <source>
        <strain evidence="2">IMI 356814</strain>
    </source>
</reference>
<dbReference type="EMBL" id="JAPEUY010000005">
    <property type="protein sequence ID" value="KAJ4372927.1"/>
    <property type="molecule type" value="Genomic_DNA"/>
</dbReference>
<comment type="caution">
    <text evidence="2">The sequence shown here is derived from an EMBL/GenBank/DDBJ whole genome shotgun (WGS) entry which is preliminary data.</text>
</comment>
<feature type="chain" id="PRO_5040829134" evidence="1">
    <location>
        <begin position="19"/>
        <end position="132"/>
    </location>
</feature>
<dbReference type="Proteomes" id="UP001140560">
    <property type="component" value="Unassembled WGS sequence"/>
</dbReference>
<gene>
    <name evidence="2" type="ORF">N0V83_003218</name>
</gene>
<keyword evidence="1" id="KW-0732">Signal</keyword>
<evidence type="ECO:0000313" key="2">
    <source>
        <dbReference type="EMBL" id="KAJ4372927.1"/>
    </source>
</evidence>
<evidence type="ECO:0000256" key="1">
    <source>
        <dbReference type="SAM" id="SignalP"/>
    </source>
</evidence>
<dbReference type="AlphaFoldDB" id="A0A9W8YBB1"/>
<organism evidence="2 3">
    <name type="scientific">Neocucurbitaria cava</name>
    <dbReference type="NCBI Taxonomy" id="798079"/>
    <lineage>
        <taxon>Eukaryota</taxon>
        <taxon>Fungi</taxon>
        <taxon>Dikarya</taxon>
        <taxon>Ascomycota</taxon>
        <taxon>Pezizomycotina</taxon>
        <taxon>Dothideomycetes</taxon>
        <taxon>Pleosporomycetidae</taxon>
        <taxon>Pleosporales</taxon>
        <taxon>Pleosporineae</taxon>
        <taxon>Cucurbitariaceae</taxon>
        <taxon>Neocucurbitaria</taxon>
    </lineage>
</organism>
<sequence>MKTSIIASTFALFSGALAIPTLSARQAPQFFTFSLSNDITGANAARSVVVNGGPVTLGGLFSWSPLVKDGRVVATSAQNINPVGGAVLCIFTDPATGNVFKLNDKVTFADLDGNNHAAVQTDVTDFTFQCEL</sequence>